<dbReference type="RefSeq" id="WP_241218194.1">
    <property type="nucleotide sequence ID" value="NZ_QXGI01000003.1"/>
</dbReference>
<evidence type="ECO:0000313" key="2">
    <source>
        <dbReference type="EMBL" id="RSX48911.1"/>
    </source>
</evidence>
<dbReference type="Proteomes" id="UP000288052">
    <property type="component" value="Unassembled WGS sequence"/>
</dbReference>
<dbReference type="EMBL" id="QXGI01000003">
    <property type="protein sequence ID" value="RSX48911.1"/>
    <property type="molecule type" value="Genomic_DNA"/>
</dbReference>
<keyword evidence="1" id="KW-1133">Transmembrane helix</keyword>
<keyword evidence="1" id="KW-0472">Membrane</keyword>
<keyword evidence="3" id="KW-1185">Reference proteome</keyword>
<sequence>MSRSTIVSRVLRVAATLAGGILLGMSIAAPDYLSTPWPQGLITLTLVAGIAAATVGIIATLFDDYEPEEERRPCKR</sequence>
<proteinExistence type="predicted"/>
<organism evidence="2 3">
    <name type="scientific">Bifidobacterium castoris</name>
    <dbReference type="NCBI Taxonomy" id="2306972"/>
    <lineage>
        <taxon>Bacteria</taxon>
        <taxon>Bacillati</taxon>
        <taxon>Actinomycetota</taxon>
        <taxon>Actinomycetes</taxon>
        <taxon>Bifidobacteriales</taxon>
        <taxon>Bifidobacteriaceae</taxon>
        <taxon>Bifidobacterium</taxon>
    </lineage>
</organism>
<gene>
    <name evidence="2" type="ORF">D2E22_1049</name>
</gene>
<dbReference type="AlphaFoldDB" id="A0A430F7Y7"/>
<accession>A0A430F7Y7</accession>
<name>A0A430F7Y7_9BIFI</name>
<evidence type="ECO:0000313" key="3">
    <source>
        <dbReference type="Proteomes" id="UP000288052"/>
    </source>
</evidence>
<evidence type="ECO:0000256" key="1">
    <source>
        <dbReference type="SAM" id="Phobius"/>
    </source>
</evidence>
<protein>
    <submittedName>
        <fullName evidence="2">Uncharacterized protein</fullName>
    </submittedName>
</protein>
<reference evidence="2 3" key="1">
    <citation type="submission" date="2018-09" db="EMBL/GenBank/DDBJ databases">
        <title>Characterization of the phylogenetic diversity of five novel species belonging to the genus Bifidobacterium.</title>
        <authorList>
            <person name="Lugli G.A."/>
            <person name="Duranti S."/>
            <person name="Milani C."/>
        </authorList>
    </citation>
    <scope>NUCLEOTIDE SEQUENCE [LARGE SCALE GENOMIC DNA]</scope>
    <source>
        <strain evidence="2 3">2020B</strain>
    </source>
</reference>
<comment type="caution">
    <text evidence="2">The sequence shown here is derived from an EMBL/GenBank/DDBJ whole genome shotgun (WGS) entry which is preliminary data.</text>
</comment>
<feature type="transmembrane region" description="Helical" evidence="1">
    <location>
        <begin position="38"/>
        <end position="62"/>
    </location>
</feature>
<keyword evidence="1" id="KW-0812">Transmembrane</keyword>